<feature type="domain" description="Transcription regulator AsnC/Lrp ligand binding" evidence="4">
    <location>
        <begin position="71"/>
        <end position="138"/>
    </location>
</feature>
<dbReference type="InterPro" id="IPR036388">
    <property type="entry name" value="WH-like_DNA-bd_sf"/>
</dbReference>
<dbReference type="Proteomes" id="UP001500752">
    <property type="component" value="Unassembled WGS sequence"/>
</dbReference>
<dbReference type="PANTHER" id="PTHR30154">
    <property type="entry name" value="LEUCINE-RESPONSIVE REGULATORY PROTEIN"/>
    <property type="match status" value="1"/>
</dbReference>
<dbReference type="SMART" id="SM00344">
    <property type="entry name" value="HTH_ASNC"/>
    <property type="match status" value="1"/>
</dbReference>
<dbReference type="Pfam" id="PF13404">
    <property type="entry name" value="HTH_AsnC-type"/>
    <property type="match status" value="1"/>
</dbReference>
<dbReference type="EMBL" id="BAABEO010000021">
    <property type="protein sequence ID" value="GAA3692626.1"/>
    <property type="molecule type" value="Genomic_DNA"/>
</dbReference>
<dbReference type="SUPFAM" id="SSF54909">
    <property type="entry name" value="Dimeric alpha+beta barrel"/>
    <property type="match status" value="1"/>
</dbReference>
<dbReference type="InterPro" id="IPR019888">
    <property type="entry name" value="Tscrpt_reg_AsnC-like"/>
</dbReference>
<keyword evidence="3" id="KW-0804">Transcription</keyword>
<dbReference type="Pfam" id="PF01037">
    <property type="entry name" value="AsnC_trans_reg"/>
    <property type="match status" value="1"/>
</dbReference>
<keyword evidence="1" id="KW-0805">Transcription regulation</keyword>
<dbReference type="PANTHER" id="PTHR30154:SF34">
    <property type="entry name" value="TRANSCRIPTIONAL REGULATOR AZLB"/>
    <property type="match status" value="1"/>
</dbReference>
<reference evidence="7" key="1">
    <citation type="journal article" date="2019" name="Int. J. Syst. Evol. Microbiol.">
        <title>The Global Catalogue of Microorganisms (GCM) 10K type strain sequencing project: providing services to taxonomists for standard genome sequencing and annotation.</title>
        <authorList>
            <consortium name="The Broad Institute Genomics Platform"/>
            <consortium name="The Broad Institute Genome Sequencing Center for Infectious Disease"/>
            <person name="Wu L."/>
            <person name="Ma J."/>
        </authorList>
    </citation>
    <scope>NUCLEOTIDE SEQUENCE [LARGE SCALE GENOMIC DNA]</scope>
    <source>
        <strain evidence="7">JCM 30742</strain>
    </source>
</reference>
<dbReference type="Gene3D" id="1.10.10.10">
    <property type="entry name" value="Winged helix-like DNA-binding domain superfamily/Winged helix DNA-binding domain"/>
    <property type="match status" value="1"/>
</dbReference>
<protein>
    <submittedName>
        <fullName evidence="6">Lrp/AsnC family transcriptional regulator</fullName>
    </submittedName>
</protein>
<proteinExistence type="predicted"/>
<evidence type="ECO:0000256" key="2">
    <source>
        <dbReference type="ARBA" id="ARBA00023125"/>
    </source>
</evidence>
<name>A0ABP7CR96_9MICC</name>
<accession>A0ABP7CR96</accession>
<feature type="domain" description="HTH asnC-type" evidence="5">
    <location>
        <begin position="10"/>
        <end position="50"/>
    </location>
</feature>
<evidence type="ECO:0000313" key="7">
    <source>
        <dbReference type="Proteomes" id="UP001500752"/>
    </source>
</evidence>
<evidence type="ECO:0000259" key="4">
    <source>
        <dbReference type="Pfam" id="PF01037"/>
    </source>
</evidence>
<comment type="caution">
    <text evidence="6">The sequence shown here is derived from an EMBL/GenBank/DDBJ whole genome shotgun (WGS) entry which is preliminary data.</text>
</comment>
<evidence type="ECO:0000259" key="5">
    <source>
        <dbReference type="Pfam" id="PF13404"/>
    </source>
</evidence>
<dbReference type="Gene3D" id="3.30.70.920">
    <property type="match status" value="1"/>
</dbReference>
<keyword evidence="7" id="KW-1185">Reference proteome</keyword>
<dbReference type="PRINTS" id="PR00033">
    <property type="entry name" value="HTHASNC"/>
</dbReference>
<evidence type="ECO:0000256" key="1">
    <source>
        <dbReference type="ARBA" id="ARBA00023015"/>
    </source>
</evidence>
<dbReference type="InterPro" id="IPR036390">
    <property type="entry name" value="WH_DNA-bd_sf"/>
</dbReference>
<gene>
    <name evidence="6" type="ORF">GCM10023081_32590</name>
</gene>
<dbReference type="InterPro" id="IPR000485">
    <property type="entry name" value="AsnC-type_HTH_dom"/>
</dbReference>
<dbReference type="InterPro" id="IPR019887">
    <property type="entry name" value="Tscrpt_reg_AsnC/Lrp_C"/>
</dbReference>
<dbReference type="SUPFAM" id="SSF46785">
    <property type="entry name" value="Winged helix' DNA-binding domain"/>
    <property type="match status" value="1"/>
</dbReference>
<dbReference type="InterPro" id="IPR011008">
    <property type="entry name" value="Dimeric_a/b-barrel"/>
</dbReference>
<sequence length="341" mass="37373">MADTNLPSALDQTDLRLLHALQVDPRASWNELAPVVGVDAATLARRWARLDAEGLAWVTGYDSSGQLALLEIECELARLEQVAAEMGRDRQVLVLDFSSGGRDLLALVMGRDLAEISAYAVGRLGAIEGVRAVRTHIANEILTDGSSWRLRTLKPAEVARIRPPKPPRPRAARRVDDGLRAALEDELWRDGRASIADIAQRTGYAPQRVSDAIATLRSTGDLVFRTDIARAASGWPIYTWYFVEAPARIIEAARAAIATVPEVRLAFTASSRYNLILAVWLRRIADVNRFEMALEQALQGSRIADRAVVLRIAKHMNRIVGPDTRAIGSANSEPAHLKPDG</sequence>
<organism evidence="6 7">
    <name type="scientific">Arthrobacter ginkgonis</name>
    <dbReference type="NCBI Taxonomy" id="1630594"/>
    <lineage>
        <taxon>Bacteria</taxon>
        <taxon>Bacillati</taxon>
        <taxon>Actinomycetota</taxon>
        <taxon>Actinomycetes</taxon>
        <taxon>Micrococcales</taxon>
        <taxon>Micrococcaceae</taxon>
        <taxon>Arthrobacter</taxon>
    </lineage>
</organism>
<evidence type="ECO:0000313" key="6">
    <source>
        <dbReference type="EMBL" id="GAA3692626.1"/>
    </source>
</evidence>
<evidence type="ECO:0000256" key="3">
    <source>
        <dbReference type="ARBA" id="ARBA00023163"/>
    </source>
</evidence>
<keyword evidence="2" id="KW-0238">DNA-binding</keyword>